<protein>
    <submittedName>
        <fullName evidence="1">Predicted protein</fullName>
    </submittedName>
</protein>
<evidence type="ECO:0000313" key="1">
    <source>
        <dbReference type="EMBL" id="EFH70620.1"/>
    </source>
</evidence>
<keyword evidence="2" id="KW-1185">Reference proteome</keyword>
<gene>
    <name evidence="1" type="ORF">ARALYDRAFT_892213</name>
</gene>
<proteinExistence type="predicted"/>
<name>D7KIP5_ARALL</name>
<reference evidence="2" key="1">
    <citation type="journal article" date="2011" name="Nat. Genet.">
        <title>The Arabidopsis lyrata genome sequence and the basis of rapid genome size change.</title>
        <authorList>
            <person name="Hu T.T."/>
            <person name="Pattyn P."/>
            <person name="Bakker E.G."/>
            <person name="Cao J."/>
            <person name="Cheng J.-F."/>
            <person name="Clark R.M."/>
            <person name="Fahlgren N."/>
            <person name="Fawcett J.A."/>
            <person name="Grimwood J."/>
            <person name="Gundlach H."/>
            <person name="Haberer G."/>
            <person name="Hollister J.D."/>
            <person name="Ossowski S."/>
            <person name="Ottilar R.P."/>
            <person name="Salamov A.A."/>
            <person name="Schneeberger K."/>
            <person name="Spannagl M."/>
            <person name="Wang X."/>
            <person name="Yang L."/>
            <person name="Nasrallah M.E."/>
            <person name="Bergelson J."/>
            <person name="Carrington J.C."/>
            <person name="Gaut B.S."/>
            <person name="Schmutz J."/>
            <person name="Mayer K.F.X."/>
            <person name="Van de Peer Y."/>
            <person name="Grigoriev I.V."/>
            <person name="Nordborg M."/>
            <person name="Weigel D."/>
            <person name="Guo Y.-L."/>
        </authorList>
    </citation>
    <scope>NUCLEOTIDE SEQUENCE [LARGE SCALE GENOMIC DNA]</scope>
    <source>
        <strain evidence="2">cv. MN47</strain>
    </source>
</reference>
<evidence type="ECO:0000313" key="2">
    <source>
        <dbReference type="Proteomes" id="UP000008694"/>
    </source>
</evidence>
<dbReference type="Gramene" id="scaffold_105007.1">
    <property type="protein sequence ID" value="scaffold_105007.1"/>
    <property type="gene ID" value="scaffold_105007.1"/>
</dbReference>
<dbReference type="HOGENOM" id="CLU_184729_0_0_1"/>
<accession>D7KIP5</accession>
<sequence length="95" mass="10808">MSMTSGRRSTVISASPPTAVVHGVCGSQNRRGGLAKSGTTFTRAPRRWRFNQFRYRNLTLSLQIPSIFERSHIFEFENYSDMHACCDFISKLHVP</sequence>
<dbReference type="EMBL" id="GL348713">
    <property type="protein sequence ID" value="EFH70620.1"/>
    <property type="molecule type" value="Genomic_DNA"/>
</dbReference>
<dbReference type="AlphaFoldDB" id="D7KIP5"/>
<dbReference type="Proteomes" id="UP000008694">
    <property type="component" value="Unassembled WGS sequence"/>
</dbReference>
<organism evidence="2">
    <name type="scientific">Arabidopsis lyrata subsp. lyrata</name>
    <name type="common">Lyre-leaved rock-cress</name>
    <dbReference type="NCBI Taxonomy" id="81972"/>
    <lineage>
        <taxon>Eukaryota</taxon>
        <taxon>Viridiplantae</taxon>
        <taxon>Streptophyta</taxon>
        <taxon>Embryophyta</taxon>
        <taxon>Tracheophyta</taxon>
        <taxon>Spermatophyta</taxon>
        <taxon>Magnoliopsida</taxon>
        <taxon>eudicotyledons</taxon>
        <taxon>Gunneridae</taxon>
        <taxon>Pentapetalae</taxon>
        <taxon>rosids</taxon>
        <taxon>malvids</taxon>
        <taxon>Brassicales</taxon>
        <taxon>Brassicaceae</taxon>
        <taxon>Camelineae</taxon>
        <taxon>Arabidopsis</taxon>
    </lineage>
</organism>